<comment type="caution">
    <text evidence="1">The sequence shown here is derived from an EMBL/GenBank/DDBJ whole genome shotgun (WGS) entry which is preliminary data.</text>
</comment>
<dbReference type="AlphaFoldDB" id="A0A2P2FFD4"/>
<reference evidence="1 2" key="1">
    <citation type="journal article" date="2014" name="Genome Announc.">
        <title>Draft Genome Sequence of Amycolatopsis lurida NRRL 2430, Producer of the Glycopeptide Family Antibiotic Ristocetin.</title>
        <authorList>
            <person name="Kwun M.J."/>
            <person name="Hong H.J."/>
        </authorList>
    </citation>
    <scope>NUCLEOTIDE SEQUENCE [LARGE SCALE GENOMIC DNA]</scope>
    <source>
        <strain evidence="1 2">NRRL 2430</strain>
    </source>
</reference>
<dbReference type="Proteomes" id="UP000256220">
    <property type="component" value="Unassembled WGS sequence"/>
</dbReference>
<dbReference type="EMBL" id="JFBM01000069">
    <property type="protein sequence ID" value="KFU75424.1"/>
    <property type="molecule type" value="Genomic_DNA"/>
</dbReference>
<accession>A0A2P2FFD4</accession>
<evidence type="ECO:0000313" key="2">
    <source>
        <dbReference type="Proteomes" id="UP000256220"/>
    </source>
</evidence>
<protein>
    <submittedName>
        <fullName evidence="1">Uncharacterized protein</fullName>
    </submittedName>
</protein>
<gene>
    <name evidence="1" type="ORF">BB31_41570</name>
</gene>
<evidence type="ECO:0000313" key="1">
    <source>
        <dbReference type="EMBL" id="KFU75424.1"/>
    </source>
</evidence>
<name>A0A2P2FFD4_AMYLU</name>
<sequence>MSQTRNAGGGGYAADRTGGRGPVRLFFRAASGRYQVPLKDGRHTLLTPEELADRLAATPEFQRMAASAMRPLLAVTTCQDYAHPGDRSLDEAFVAKLIELTGPWQVTTPPPLNPADLRYIWADDRVASHDTAPAHYGHQDFLVLAMKGTETSARVERPDGKLIDLDGTALGTLLLGDTEFRSQLTQNRAVVLDTGATDVRVGYGGLGFDLAGALRAENFFNDVHVRDAGGTLTLVSVPRAGDLQTTVITGPAGARIGKFVRFSGDTDALARVRRWAAKDQGAPAAYLAADGRWAVTPWPRRPVILFARRSETGYRAIRGDGQELDLLPEVLAHSLCSGPGLHETGVLKPTVGVTALRSCSRASAVCLPGCASSPTHSFRQAVHGPSTVRRAG</sequence>
<keyword evidence="2" id="KW-1185">Reference proteome</keyword>
<proteinExistence type="predicted"/>
<organism evidence="1 2">
    <name type="scientific">Amycolatopsis lurida NRRL 2430</name>
    <dbReference type="NCBI Taxonomy" id="1460371"/>
    <lineage>
        <taxon>Bacteria</taxon>
        <taxon>Bacillati</taxon>
        <taxon>Actinomycetota</taxon>
        <taxon>Actinomycetes</taxon>
        <taxon>Pseudonocardiales</taxon>
        <taxon>Pseudonocardiaceae</taxon>
        <taxon>Amycolatopsis</taxon>
    </lineage>
</organism>